<dbReference type="RefSeq" id="WP_078924824.1">
    <property type="nucleotide sequence ID" value="NZ_FUXB01000002.1"/>
</dbReference>
<keyword evidence="5" id="KW-0732">Signal</keyword>
<evidence type="ECO:0000313" key="7">
    <source>
        <dbReference type="EMBL" id="SJZ48103.1"/>
    </source>
</evidence>
<dbReference type="Gene3D" id="3.30.1330.60">
    <property type="entry name" value="OmpA-like domain"/>
    <property type="match status" value="1"/>
</dbReference>
<dbReference type="InterPro" id="IPR006665">
    <property type="entry name" value="OmpA-like"/>
</dbReference>
<evidence type="ECO:0000256" key="5">
    <source>
        <dbReference type="SAM" id="SignalP"/>
    </source>
</evidence>
<dbReference type="PANTHER" id="PTHR30329:SF21">
    <property type="entry name" value="LIPOPROTEIN YIAD-RELATED"/>
    <property type="match status" value="1"/>
</dbReference>
<keyword evidence="8" id="KW-1185">Reference proteome</keyword>
<keyword evidence="3" id="KW-0998">Cell outer membrane</keyword>
<sequence length="211" mass="24037">MKITVNTLCLALLLAVSPWVASTEQPKQNALYYYCNHPDLAFEQQVQVAEGRRVHLNQGAFSQIEEQDRYPASLAFVEQQMRRAGVQGTCVEYLLSHAKTSATQDDDLLARVYFSFDRSELTDASRYLLSRIVERLQHDQNLKVEGHTDNIGSDEYNFSLGLRRAQSVMAYLQQQASHSISAEVISYGERKPLMSNETVQGRAQNRRVDIY</sequence>
<name>A0A1T4L0E0_VIBCI</name>
<evidence type="ECO:0000256" key="2">
    <source>
        <dbReference type="ARBA" id="ARBA00023136"/>
    </source>
</evidence>
<protein>
    <submittedName>
        <fullName evidence="7">OmpA family protein</fullName>
    </submittedName>
</protein>
<dbReference type="Proteomes" id="UP000190834">
    <property type="component" value="Unassembled WGS sequence"/>
</dbReference>
<evidence type="ECO:0000256" key="1">
    <source>
        <dbReference type="ARBA" id="ARBA00004442"/>
    </source>
</evidence>
<feature type="signal peptide" evidence="5">
    <location>
        <begin position="1"/>
        <end position="21"/>
    </location>
</feature>
<evidence type="ECO:0000256" key="4">
    <source>
        <dbReference type="PROSITE-ProRule" id="PRU00473"/>
    </source>
</evidence>
<reference evidence="8" key="1">
    <citation type="submission" date="2017-02" db="EMBL/GenBank/DDBJ databases">
        <authorList>
            <person name="Varghese N."/>
            <person name="Submissions S."/>
        </authorList>
    </citation>
    <scope>NUCLEOTIDE SEQUENCE [LARGE SCALE GENOMIC DNA]</scope>
    <source>
        <strain evidence="8">DSM 19608</strain>
    </source>
</reference>
<gene>
    <name evidence="7" type="ORF">SAMN02745782_00411</name>
</gene>
<dbReference type="PANTHER" id="PTHR30329">
    <property type="entry name" value="STATOR ELEMENT OF FLAGELLAR MOTOR COMPLEX"/>
    <property type="match status" value="1"/>
</dbReference>
<proteinExistence type="predicted"/>
<evidence type="ECO:0000256" key="3">
    <source>
        <dbReference type="ARBA" id="ARBA00023237"/>
    </source>
</evidence>
<feature type="chain" id="PRO_5013273049" evidence="5">
    <location>
        <begin position="22"/>
        <end position="211"/>
    </location>
</feature>
<evidence type="ECO:0000259" key="6">
    <source>
        <dbReference type="PROSITE" id="PS51123"/>
    </source>
</evidence>
<comment type="subcellular location">
    <subcellularLocation>
        <location evidence="1">Cell outer membrane</location>
    </subcellularLocation>
</comment>
<keyword evidence="2 4" id="KW-0472">Membrane</keyword>
<dbReference type="GO" id="GO:0009279">
    <property type="term" value="C:cell outer membrane"/>
    <property type="evidence" value="ECO:0007669"/>
    <property type="project" value="UniProtKB-SubCell"/>
</dbReference>
<dbReference type="Pfam" id="PF00691">
    <property type="entry name" value="OmpA"/>
    <property type="match status" value="1"/>
</dbReference>
<dbReference type="PROSITE" id="PS51123">
    <property type="entry name" value="OMPA_2"/>
    <property type="match status" value="1"/>
</dbReference>
<feature type="domain" description="OmpA-like" evidence="6">
    <location>
        <begin position="101"/>
        <end position="211"/>
    </location>
</feature>
<dbReference type="OrthoDB" id="9792521at2"/>
<dbReference type="STRING" id="1123491.SAMN02745782_00411"/>
<dbReference type="EMBL" id="FUXB01000002">
    <property type="protein sequence ID" value="SJZ48103.1"/>
    <property type="molecule type" value="Genomic_DNA"/>
</dbReference>
<dbReference type="GeneID" id="70583372"/>
<dbReference type="InterPro" id="IPR036737">
    <property type="entry name" value="OmpA-like_sf"/>
</dbReference>
<dbReference type="InterPro" id="IPR006664">
    <property type="entry name" value="OMP_bac"/>
</dbReference>
<dbReference type="SUPFAM" id="SSF103088">
    <property type="entry name" value="OmpA-like"/>
    <property type="match status" value="1"/>
</dbReference>
<dbReference type="AlphaFoldDB" id="A0A1T4L0E0"/>
<dbReference type="CDD" id="cd07185">
    <property type="entry name" value="OmpA_C-like"/>
    <property type="match status" value="1"/>
</dbReference>
<accession>A0A1T4L0E0</accession>
<dbReference type="PRINTS" id="PR01021">
    <property type="entry name" value="OMPADOMAIN"/>
</dbReference>
<organism evidence="7 8">
    <name type="scientific">Vibrio cincinnatiensis DSM 19608</name>
    <dbReference type="NCBI Taxonomy" id="1123491"/>
    <lineage>
        <taxon>Bacteria</taxon>
        <taxon>Pseudomonadati</taxon>
        <taxon>Pseudomonadota</taxon>
        <taxon>Gammaproteobacteria</taxon>
        <taxon>Vibrionales</taxon>
        <taxon>Vibrionaceae</taxon>
        <taxon>Vibrio</taxon>
    </lineage>
</organism>
<evidence type="ECO:0000313" key="8">
    <source>
        <dbReference type="Proteomes" id="UP000190834"/>
    </source>
</evidence>
<dbReference type="InterPro" id="IPR050330">
    <property type="entry name" value="Bact_OuterMem_StrucFunc"/>
</dbReference>